<evidence type="ECO:0000256" key="6">
    <source>
        <dbReference type="ARBA" id="ARBA00022553"/>
    </source>
</evidence>
<dbReference type="InterPro" id="IPR036097">
    <property type="entry name" value="HisK_dim/P_sf"/>
</dbReference>
<evidence type="ECO:0000256" key="2">
    <source>
        <dbReference type="ARBA" id="ARBA00004533"/>
    </source>
</evidence>
<keyword evidence="10 19" id="KW-0418">Kinase</keyword>
<dbReference type="PANTHER" id="PTHR45339">
    <property type="entry name" value="HYBRID SIGNAL TRANSDUCTION HISTIDINE KINASE J"/>
    <property type="match status" value="1"/>
</dbReference>
<name>A0AAN0Y5Z9_VIBNA</name>
<keyword evidence="7" id="KW-0808">Transferase</keyword>
<dbReference type="GO" id="GO:0005886">
    <property type="term" value="C:plasma membrane"/>
    <property type="evidence" value="ECO:0007669"/>
    <property type="project" value="UniProtKB-SubCell"/>
</dbReference>
<proteinExistence type="predicted"/>
<dbReference type="PROSITE" id="PS50885">
    <property type="entry name" value="HAMP"/>
    <property type="match status" value="1"/>
</dbReference>
<accession>A0AAN0Y5Z9</accession>
<dbReference type="InterPro" id="IPR003594">
    <property type="entry name" value="HATPase_dom"/>
</dbReference>
<organism evidence="19 20">
    <name type="scientific">Vibrio natriegens NBRC 15636 = ATCC 14048 = DSM 759</name>
    <dbReference type="NCBI Taxonomy" id="1219067"/>
    <lineage>
        <taxon>Bacteria</taxon>
        <taxon>Pseudomonadati</taxon>
        <taxon>Pseudomonadota</taxon>
        <taxon>Gammaproteobacteria</taxon>
        <taxon>Vibrionales</taxon>
        <taxon>Vibrionaceae</taxon>
        <taxon>Vibrio</taxon>
    </lineage>
</organism>
<keyword evidence="5" id="KW-1003">Cell membrane</keyword>
<evidence type="ECO:0000256" key="3">
    <source>
        <dbReference type="ARBA" id="ARBA00004651"/>
    </source>
</evidence>
<keyword evidence="8 16" id="KW-0812">Transmembrane</keyword>
<dbReference type="InterPro" id="IPR005467">
    <property type="entry name" value="His_kinase_dom"/>
</dbReference>
<comment type="subunit">
    <text evidence="14">At low DSF concentrations, interacts with RpfF.</text>
</comment>
<dbReference type="CDD" id="cd16922">
    <property type="entry name" value="HATPase_EvgS-ArcB-TorS-like"/>
    <property type="match status" value="1"/>
</dbReference>
<dbReference type="FunFam" id="1.10.287.130:FF:000002">
    <property type="entry name" value="Two-component osmosensing histidine kinase"/>
    <property type="match status" value="1"/>
</dbReference>
<dbReference type="Proteomes" id="UP000092741">
    <property type="component" value="Chromosome 2"/>
</dbReference>
<dbReference type="Gene3D" id="6.10.340.10">
    <property type="match status" value="1"/>
</dbReference>
<dbReference type="GeneID" id="70915783"/>
<dbReference type="InterPro" id="IPR029151">
    <property type="entry name" value="Sensor-like_sf"/>
</dbReference>
<dbReference type="Gene3D" id="3.30.565.10">
    <property type="entry name" value="Histidine kinase-like ATPase, C-terminal domain"/>
    <property type="match status" value="1"/>
</dbReference>
<evidence type="ECO:0000256" key="16">
    <source>
        <dbReference type="SAM" id="Phobius"/>
    </source>
</evidence>
<dbReference type="KEGG" id="vna:PN96_23300"/>
<gene>
    <name evidence="19" type="ORF">BA890_18795</name>
</gene>
<keyword evidence="9" id="KW-0547">Nucleotide-binding</keyword>
<keyword evidence="20" id="KW-1185">Reference proteome</keyword>
<dbReference type="InterPro" id="IPR036890">
    <property type="entry name" value="HATPase_C_sf"/>
</dbReference>
<dbReference type="Pfam" id="PF02518">
    <property type="entry name" value="HATPase_c"/>
    <property type="match status" value="1"/>
</dbReference>
<keyword evidence="12 16" id="KW-1133">Transmembrane helix</keyword>
<feature type="domain" description="HAMP" evidence="18">
    <location>
        <begin position="404"/>
        <end position="456"/>
    </location>
</feature>
<evidence type="ECO:0000259" key="17">
    <source>
        <dbReference type="PROSITE" id="PS50109"/>
    </source>
</evidence>
<evidence type="ECO:0000256" key="13">
    <source>
        <dbReference type="ARBA" id="ARBA00023012"/>
    </source>
</evidence>
<dbReference type="CDD" id="cd12913">
    <property type="entry name" value="PDC1_MCP_like"/>
    <property type="match status" value="1"/>
</dbReference>
<sequence length="809" mass="91654">MKEKKITTQSWVWRSMVKTGIIPLILVESVLIAVYLISNHFISTDNMEYIYTQVNEELKISSDREAAIIREKLLSIESLTAVYRNETERVLSEEHTIDRSEKDNLAVSKDGVLYSKQDLGGSASFYSGLTAEKDWEKVYKLAHLDPLMKQIENNSDLVASIYFNSWDSYNRIYPWFYTVEQYPAKMDIPQYNFYYLANAENNPDQKTIWTDVYIDPAGHGWMASAIAPVYNQGFLEGVVGLDIKVSDIIESIQNLAIPWGGYAVLASSNGTIMALPPQGEHDFGLKELTEHSYQQAITKEIFKPDAFNLYKRDDTADLSMRLLKNTNGLMQLKLNGENKLLSWSTIPETQWRLLMIVGEKEMYATSRALEQKYQNIGYILIFGLVAFYTLFFILIWRSSKKMSEFIAKPLTQIQSMVNRVGQGDFNLAHEGFRLKELNETANAIINMGGKLDRLTSELTEAKLSAEQANLAKSQFISNVSHEIRTPMNSILGLSHILLNSDLTSEQKNNLLKIDKSGKHLLTLINDILDLSKLEANKVDIEKIPFDIRATIQDVHDLFEHKSRKNDVHLMTKVDQSIPQVVGDQLRIKQILLNYVSNAIKFTKGGDVTIAVSVVQRSENHIHLLFSVMDTGIGLSEHDQASVFDSYQQADASTTRKYGGTGLGLTISKHMAELMGGHVGVDSELDKGSNFWFTIKLAIDHSGISIMPKHKEIPESVIVDTSEPELECDIKSVEEFESKVNHLTALLEECDLESEFYYSKHQSCFEKLNPELNYALSEAVSSYHFDDALELMVQIKVELSQFKETMVPSE</sequence>
<reference evidence="19 20" key="1">
    <citation type="submission" date="2016-07" db="EMBL/GenBank/DDBJ databases">
        <title>Developing Vibrio natriegens as a novel, fast-growing host for biotechnology.</title>
        <authorList>
            <person name="Weinstock M.T."/>
            <person name="Hesek E.D."/>
            <person name="Wilson C.M."/>
            <person name="Gibson D.G."/>
        </authorList>
    </citation>
    <scope>NUCLEOTIDE SEQUENCE [LARGE SCALE GENOMIC DNA]</scope>
    <source>
        <strain evidence="19 20">ATCC 14048</strain>
    </source>
</reference>
<evidence type="ECO:0000256" key="14">
    <source>
        <dbReference type="ARBA" id="ARBA00064003"/>
    </source>
</evidence>
<evidence type="ECO:0000256" key="15">
    <source>
        <dbReference type="ARBA" id="ARBA00068150"/>
    </source>
</evidence>
<evidence type="ECO:0000313" key="19">
    <source>
        <dbReference type="EMBL" id="ANQ14788.1"/>
    </source>
</evidence>
<protein>
    <recommendedName>
        <fullName evidence="15">Sensory/regulatory protein RpfC</fullName>
        <ecNumber evidence="4">2.7.13.3</ecNumber>
    </recommendedName>
</protein>
<dbReference type="InterPro" id="IPR004358">
    <property type="entry name" value="Sig_transdc_His_kin-like_C"/>
</dbReference>
<keyword evidence="11" id="KW-0067">ATP-binding</keyword>
<dbReference type="InterPro" id="IPR003660">
    <property type="entry name" value="HAMP_dom"/>
</dbReference>
<dbReference type="RefSeq" id="WP_020335419.1">
    <property type="nucleotide sequence ID" value="NZ_ATFJ01000036.1"/>
</dbReference>
<dbReference type="GO" id="GO:0000155">
    <property type="term" value="F:phosphorelay sensor kinase activity"/>
    <property type="evidence" value="ECO:0007669"/>
    <property type="project" value="InterPro"/>
</dbReference>
<feature type="domain" description="Histidine kinase" evidence="17">
    <location>
        <begin position="478"/>
        <end position="698"/>
    </location>
</feature>
<feature type="transmembrane region" description="Helical" evidence="16">
    <location>
        <begin position="21"/>
        <end position="38"/>
    </location>
</feature>
<keyword evidence="6" id="KW-0597">Phosphoprotein</keyword>
<dbReference type="Gene3D" id="3.30.450.20">
    <property type="entry name" value="PAS domain"/>
    <property type="match status" value="2"/>
</dbReference>
<dbReference type="EC" id="2.7.13.3" evidence="4"/>
<dbReference type="SUPFAM" id="SSF103190">
    <property type="entry name" value="Sensory domain-like"/>
    <property type="match status" value="1"/>
</dbReference>
<dbReference type="PRINTS" id="PR00344">
    <property type="entry name" value="BCTRLSENSOR"/>
</dbReference>
<dbReference type="AlphaFoldDB" id="A0AAN0Y5Z9"/>
<evidence type="ECO:0000256" key="11">
    <source>
        <dbReference type="ARBA" id="ARBA00022840"/>
    </source>
</evidence>
<keyword evidence="13" id="KW-0902">Two-component regulatory system</keyword>
<evidence type="ECO:0000256" key="4">
    <source>
        <dbReference type="ARBA" id="ARBA00012438"/>
    </source>
</evidence>
<dbReference type="Pfam" id="PF22673">
    <property type="entry name" value="MCP-like_PDC_1"/>
    <property type="match status" value="1"/>
</dbReference>
<evidence type="ECO:0000256" key="8">
    <source>
        <dbReference type="ARBA" id="ARBA00022692"/>
    </source>
</evidence>
<dbReference type="PROSITE" id="PS50109">
    <property type="entry name" value="HIS_KIN"/>
    <property type="match status" value="1"/>
</dbReference>
<evidence type="ECO:0000256" key="10">
    <source>
        <dbReference type="ARBA" id="ARBA00022777"/>
    </source>
</evidence>
<dbReference type="CDD" id="cd00082">
    <property type="entry name" value="HisKA"/>
    <property type="match status" value="1"/>
</dbReference>
<evidence type="ECO:0000313" key="20">
    <source>
        <dbReference type="Proteomes" id="UP000092741"/>
    </source>
</evidence>
<dbReference type="PANTHER" id="PTHR45339:SF1">
    <property type="entry name" value="HYBRID SIGNAL TRANSDUCTION HISTIDINE KINASE J"/>
    <property type="match status" value="1"/>
</dbReference>
<dbReference type="InterPro" id="IPR003661">
    <property type="entry name" value="HisK_dim/P_dom"/>
</dbReference>
<dbReference type="SMART" id="SM00388">
    <property type="entry name" value="HisKA"/>
    <property type="match status" value="1"/>
</dbReference>
<comment type="subcellular location">
    <subcellularLocation>
        <location evidence="2">Cell inner membrane</location>
    </subcellularLocation>
    <subcellularLocation>
        <location evidence="3">Cell membrane</location>
        <topology evidence="3">Multi-pass membrane protein</topology>
    </subcellularLocation>
</comment>
<dbReference type="FunFam" id="3.30.565.10:FF:000010">
    <property type="entry name" value="Sensor histidine kinase RcsC"/>
    <property type="match status" value="1"/>
</dbReference>
<dbReference type="Gene3D" id="1.10.287.130">
    <property type="match status" value="1"/>
</dbReference>
<dbReference type="GO" id="GO:0005524">
    <property type="term" value="F:ATP binding"/>
    <property type="evidence" value="ECO:0007669"/>
    <property type="project" value="UniProtKB-KW"/>
</dbReference>
<feature type="transmembrane region" description="Helical" evidence="16">
    <location>
        <begin position="376"/>
        <end position="396"/>
    </location>
</feature>
<dbReference type="SUPFAM" id="SSF55874">
    <property type="entry name" value="ATPase domain of HSP90 chaperone/DNA topoisomerase II/histidine kinase"/>
    <property type="match status" value="1"/>
</dbReference>
<dbReference type="Pfam" id="PF00512">
    <property type="entry name" value="HisKA"/>
    <property type="match status" value="1"/>
</dbReference>
<dbReference type="SUPFAM" id="SSF47384">
    <property type="entry name" value="Homodimeric domain of signal transducing histidine kinase"/>
    <property type="match status" value="1"/>
</dbReference>
<evidence type="ECO:0000256" key="12">
    <source>
        <dbReference type="ARBA" id="ARBA00022989"/>
    </source>
</evidence>
<keyword evidence="16" id="KW-0472">Membrane</keyword>
<evidence type="ECO:0000256" key="7">
    <source>
        <dbReference type="ARBA" id="ARBA00022679"/>
    </source>
</evidence>
<dbReference type="SMART" id="SM00387">
    <property type="entry name" value="HATPase_c"/>
    <property type="match status" value="1"/>
</dbReference>
<evidence type="ECO:0000256" key="1">
    <source>
        <dbReference type="ARBA" id="ARBA00000085"/>
    </source>
</evidence>
<evidence type="ECO:0000256" key="9">
    <source>
        <dbReference type="ARBA" id="ARBA00022741"/>
    </source>
</evidence>
<evidence type="ECO:0000256" key="5">
    <source>
        <dbReference type="ARBA" id="ARBA00022475"/>
    </source>
</evidence>
<comment type="catalytic activity">
    <reaction evidence="1">
        <text>ATP + protein L-histidine = ADP + protein N-phospho-L-histidine.</text>
        <dbReference type="EC" id="2.7.13.3"/>
    </reaction>
</comment>
<evidence type="ECO:0000259" key="18">
    <source>
        <dbReference type="PROSITE" id="PS50885"/>
    </source>
</evidence>
<dbReference type="EMBL" id="CP016346">
    <property type="protein sequence ID" value="ANQ14788.1"/>
    <property type="molecule type" value="Genomic_DNA"/>
</dbReference>